<dbReference type="EMBL" id="KQ086326">
    <property type="protein sequence ID" value="KLO05321.1"/>
    <property type="molecule type" value="Genomic_DNA"/>
</dbReference>
<proteinExistence type="predicted"/>
<dbReference type="InParanoid" id="A0A0H2RKI6"/>
<protein>
    <submittedName>
        <fullName evidence="1">Uncharacterized protein</fullName>
    </submittedName>
</protein>
<feature type="non-terminal residue" evidence="1">
    <location>
        <position position="1"/>
    </location>
</feature>
<name>A0A0H2RKI6_9AGAM</name>
<reference evidence="1 2" key="1">
    <citation type="submission" date="2015-04" db="EMBL/GenBank/DDBJ databases">
        <title>Complete genome sequence of Schizopora paradoxa KUC8140, a cosmopolitan wood degrader in East Asia.</title>
        <authorList>
            <consortium name="DOE Joint Genome Institute"/>
            <person name="Min B."/>
            <person name="Park H."/>
            <person name="Jang Y."/>
            <person name="Kim J.-J."/>
            <person name="Kim K.H."/>
            <person name="Pangilinan J."/>
            <person name="Lipzen A."/>
            <person name="Riley R."/>
            <person name="Grigoriev I.V."/>
            <person name="Spatafora J.W."/>
            <person name="Choi I.-G."/>
        </authorList>
    </citation>
    <scope>NUCLEOTIDE SEQUENCE [LARGE SCALE GENOMIC DNA]</scope>
    <source>
        <strain evidence="1 2">KUC8140</strain>
    </source>
</reference>
<organism evidence="1 2">
    <name type="scientific">Schizopora paradoxa</name>
    <dbReference type="NCBI Taxonomy" id="27342"/>
    <lineage>
        <taxon>Eukaryota</taxon>
        <taxon>Fungi</taxon>
        <taxon>Dikarya</taxon>
        <taxon>Basidiomycota</taxon>
        <taxon>Agaricomycotina</taxon>
        <taxon>Agaricomycetes</taxon>
        <taxon>Hymenochaetales</taxon>
        <taxon>Schizoporaceae</taxon>
        <taxon>Schizopora</taxon>
    </lineage>
</organism>
<gene>
    <name evidence="1" type="ORF">SCHPADRAFT_797847</name>
</gene>
<accession>A0A0H2RKI6</accession>
<sequence length="121" mass="13781">DFYAYLEKCGKLLSKPRLHKCLRFGGIIWRLAMLFLNLDGTIDAAPSPDALNHPQEIIGGEPLIDDGVTKEELNLLIGAFKVSYEQGNRSTTQYSYWPPHHIWMKNGCNVGAWTPDNEDWF</sequence>
<dbReference type="AlphaFoldDB" id="A0A0H2RKI6"/>
<dbReference type="OrthoDB" id="3270336at2759"/>
<keyword evidence="2" id="KW-1185">Reference proteome</keyword>
<evidence type="ECO:0000313" key="1">
    <source>
        <dbReference type="EMBL" id="KLO05321.1"/>
    </source>
</evidence>
<dbReference type="Proteomes" id="UP000053477">
    <property type="component" value="Unassembled WGS sequence"/>
</dbReference>
<feature type="non-terminal residue" evidence="1">
    <location>
        <position position="121"/>
    </location>
</feature>
<evidence type="ECO:0000313" key="2">
    <source>
        <dbReference type="Proteomes" id="UP000053477"/>
    </source>
</evidence>